<dbReference type="GO" id="GO:0005829">
    <property type="term" value="C:cytosol"/>
    <property type="evidence" value="ECO:0007669"/>
    <property type="project" value="TreeGrafter"/>
</dbReference>
<keyword evidence="2 7" id="KW-0808">Transferase</keyword>
<feature type="binding site" evidence="7">
    <location>
        <begin position="11"/>
        <end position="16"/>
    </location>
    <ligand>
        <name>ATP</name>
        <dbReference type="ChEBI" id="CHEBI:30616"/>
    </ligand>
</feature>
<comment type="subunit">
    <text evidence="7">Monomer.</text>
</comment>
<accession>A0A4R3MF18</accession>
<feature type="binding site" evidence="7">
    <location>
        <position position="15"/>
    </location>
    <ligand>
        <name>Mg(2+)</name>
        <dbReference type="ChEBI" id="CHEBI:18420"/>
    </ligand>
</feature>
<dbReference type="GO" id="GO:0009073">
    <property type="term" value="P:aromatic amino acid family biosynthetic process"/>
    <property type="evidence" value="ECO:0007669"/>
    <property type="project" value="UniProtKB-KW"/>
</dbReference>
<dbReference type="InterPro" id="IPR027417">
    <property type="entry name" value="P-loop_NTPase"/>
</dbReference>
<comment type="caution">
    <text evidence="7">Lacks conserved residue(s) required for the propagation of feature annotation.</text>
</comment>
<evidence type="ECO:0000256" key="6">
    <source>
        <dbReference type="ARBA" id="ARBA00023141"/>
    </source>
</evidence>
<comment type="subcellular location">
    <subcellularLocation>
        <location evidence="7">Cytoplasm</location>
    </subcellularLocation>
</comment>
<organism evidence="8 9">
    <name type="scientific">Natranaerovirga pectinivora</name>
    <dbReference type="NCBI Taxonomy" id="682400"/>
    <lineage>
        <taxon>Bacteria</taxon>
        <taxon>Bacillati</taxon>
        <taxon>Bacillota</taxon>
        <taxon>Clostridia</taxon>
        <taxon>Lachnospirales</taxon>
        <taxon>Natranaerovirgaceae</taxon>
        <taxon>Natranaerovirga</taxon>
    </lineage>
</organism>
<dbReference type="AlphaFoldDB" id="A0A4R3MF18"/>
<name>A0A4R3MF18_9FIRM</name>
<feature type="binding site" evidence="7">
    <location>
        <position position="133"/>
    </location>
    <ligand>
        <name>substrate</name>
    </ligand>
</feature>
<comment type="catalytic activity">
    <reaction evidence="7">
        <text>shikimate + ATP = 3-phosphoshikimate + ADP + H(+)</text>
        <dbReference type="Rhea" id="RHEA:13121"/>
        <dbReference type="ChEBI" id="CHEBI:15378"/>
        <dbReference type="ChEBI" id="CHEBI:30616"/>
        <dbReference type="ChEBI" id="CHEBI:36208"/>
        <dbReference type="ChEBI" id="CHEBI:145989"/>
        <dbReference type="ChEBI" id="CHEBI:456216"/>
        <dbReference type="EC" id="2.7.1.71"/>
    </reaction>
</comment>
<dbReference type="PANTHER" id="PTHR21087:SF16">
    <property type="entry name" value="SHIKIMATE KINASE 1, CHLOROPLASTIC"/>
    <property type="match status" value="1"/>
</dbReference>
<gene>
    <name evidence="7" type="primary">aroK</name>
    <name evidence="8" type="ORF">EDC18_11249</name>
</gene>
<dbReference type="GO" id="GO:0004765">
    <property type="term" value="F:shikimate kinase activity"/>
    <property type="evidence" value="ECO:0007669"/>
    <property type="project" value="UniProtKB-UniRule"/>
</dbReference>
<comment type="caution">
    <text evidence="8">The sequence shown here is derived from an EMBL/GenBank/DDBJ whole genome shotgun (WGS) entry which is preliminary data.</text>
</comment>
<comment type="cofactor">
    <cofactor evidence="7">
        <name>Mg(2+)</name>
        <dbReference type="ChEBI" id="CHEBI:18420"/>
    </cofactor>
    <text evidence="7">Binds 1 Mg(2+) ion per subunit.</text>
</comment>
<dbReference type="HAMAP" id="MF_00109">
    <property type="entry name" value="Shikimate_kinase"/>
    <property type="match status" value="1"/>
</dbReference>
<evidence type="ECO:0000313" key="8">
    <source>
        <dbReference type="EMBL" id="TCT12277.1"/>
    </source>
</evidence>
<sequence>MNNIILIGMPGAGKSTIGVILAKTLGYGFSDTDLIIQKEENELLQNIINTKGLETFLKIEEDVVSKIHYENTVVATGGSVVYSEKAMRHLKEIGKIVYLEVPLPIIEERLKNIKTRGIAMKMGQDIKTLYEERIPLYEKYRDIKVNAGKMLIEQTIEEIVKEISNN</sequence>
<dbReference type="InterPro" id="IPR000623">
    <property type="entry name" value="Shikimate_kinase/TSH1"/>
</dbReference>
<evidence type="ECO:0000256" key="7">
    <source>
        <dbReference type="HAMAP-Rule" id="MF_00109"/>
    </source>
</evidence>
<dbReference type="SUPFAM" id="SSF52540">
    <property type="entry name" value="P-loop containing nucleoside triphosphate hydrolases"/>
    <property type="match status" value="1"/>
</dbReference>
<dbReference type="GO" id="GO:0005524">
    <property type="term" value="F:ATP binding"/>
    <property type="evidence" value="ECO:0007669"/>
    <property type="project" value="UniProtKB-UniRule"/>
</dbReference>
<dbReference type="GO" id="GO:0009423">
    <property type="term" value="P:chorismate biosynthetic process"/>
    <property type="evidence" value="ECO:0007669"/>
    <property type="project" value="UniProtKB-UniRule"/>
</dbReference>
<comment type="pathway">
    <text evidence="7">Metabolic intermediate biosynthesis; chorismate biosynthesis; chorismate from D-erythrose 4-phosphate and phosphoenolpyruvate: step 5/7.</text>
</comment>
<protein>
    <recommendedName>
        <fullName evidence="7">Shikimate kinase</fullName>
        <shortName evidence="7">SK</shortName>
        <ecNumber evidence="7">2.7.1.71</ecNumber>
    </recommendedName>
</protein>
<evidence type="ECO:0000256" key="5">
    <source>
        <dbReference type="ARBA" id="ARBA00022840"/>
    </source>
</evidence>
<evidence type="ECO:0000256" key="3">
    <source>
        <dbReference type="ARBA" id="ARBA00022741"/>
    </source>
</evidence>
<reference evidence="8 9" key="1">
    <citation type="submission" date="2019-03" db="EMBL/GenBank/DDBJ databases">
        <title>Genomic Encyclopedia of Type Strains, Phase IV (KMG-IV): sequencing the most valuable type-strain genomes for metagenomic binning, comparative biology and taxonomic classification.</title>
        <authorList>
            <person name="Goeker M."/>
        </authorList>
    </citation>
    <scope>NUCLEOTIDE SEQUENCE [LARGE SCALE GENOMIC DNA]</scope>
    <source>
        <strain evidence="8 9">DSM 24629</strain>
    </source>
</reference>
<proteinExistence type="inferred from homology"/>
<dbReference type="CDD" id="cd00464">
    <property type="entry name" value="SK"/>
    <property type="match status" value="1"/>
</dbReference>
<dbReference type="Gene3D" id="3.40.50.300">
    <property type="entry name" value="P-loop containing nucleotide triphosphate hydrolases"/>
    <property type="match status" value="1"/>
</dbReference>
<dbReference type="InterPro" id="IPR031322">
    <property type="entry name" value="Shikimate/glucono_kinase"/>
</dbReference>
<evidence type="ECO:0000313" key="9">
    <source>
        <dbReference type="Proteomes" id="UP000294902"/>
    </source>
</evidence>
<keyword evidence="5 7" id="KW-0067">ATP-binding</keyword>
<dbReference type="PRINTS" id="PR01100">
    <property type="entry name" value="SHIKIMTKNASE"/>
</dbReference>
<keyword evidence="7" id="KW-0963">Cytoplasm</keyword>
<feature type="binding site" evidence="7">
    <location>
        <position position="116"/>
    </location>
    <ligand>
        <name>ATP</name>
        <dbReference type="ChEBI" id="CHEBI:30616"/>
    </ligand>
</feature>
<dbReference type="PANTHER" id="PTHR21087">
    <property type="entry name" value="SHIKIMATE KINASE"/>
    <property type="match status" value="1"/>
</dbReference>
<dbReference type="GO" id="GO:0008652">
    <property type="term" value="P:amino acid biosynthetic process"/>
    <property type="evidence" value="ECO:0007669"/>
    <property type="project" value="UniProtKB-KW"/>
</dbReference>
<dbReference type="OrthoDB" id="9800332at2"/>
<evidence type="ECO:0000256" key="2">
    <source>
        <dbReference type="ARBA" id="ARBA00022679"/>
    </source>
</evidence>
<dbReference type="RefSeq" id="WP_132253816.1">
    <property type="nucleotide sequence ID" value="NZ_SMAL01000012.1"/>
</dbReference>
<dbReference type="Pfam" id="PF01202">
    <property type="entry name" value="SKI"/>
    <property type="match status" value="1"/>
</dbReference>
<keyword evidence="4 7" id="KW-0418">Kinase</keyword>
<dbReference type="EMBL" id="SMAL01000012">
    <property type="protein sequence ID" value="TCT12277.1"/>
    <property type="molecule type" value="Genomic_DNA"/>
</dbReference>
<keyword evidence="7" id="KW-0479">Metal-binding</keyword>
<dbReference type="Proteomes" id="UP000294902">
    <property type="component" value="Unassembled WGS sequence"/>
</dbReference>
<feature type="binding site" evidence="7">
    <location>
        <position position="33"/>
    </location>
    <ligand>
        <name>substrate</name>
    </ligand>
</feature>
<dbReference type="GO" id="GO:0000287">
    <property type="term" value="F:magnesium ion binding"/>
    <property type="evidence" value="ECO:0007669"/>
    <property type="project" value="UniProtKB-UniRule"/>
</dbReference>
<evidence type="ECO:0000256" key="4">
    <source>
        <dbReference type="ARBA" id="ARBA00022777"/>
    </source>
</evidence>
<keyword evidence="6 7" id="KW-0057">Aromatic amino acid biosynthesis</keyword>
<evidence type="ECO:0000256" key="1">
    <source>
        <dbReference type="ARBA" id="ARBA00022605"/>
    </source>
</evidence>
<dbReference type="UniPathway" id="UPA00053">
    <property type="reaction ID" value="UER00088"/>
</dbReference>
<keyword evidence="1 7" id="KW-0028">Amino-acid biosynthesis</keyword>
<dbReference type="EC" id="2.7.1.71" evidence="7"/>
<comment type="function">
    <text evidence="7">Catalyzes the specific phosphorylation of the 3-hydroxyl group of shikimic acid using ATP as a cosubstrate.</text>
</comment>
<keyword evidence="7" id="KW-0460">Magnesium</keyword>
<keyword evidence="9" id="KW-1185">Reference proteome</keyword>
<feature type="binding site" evidence="7">
    <location>
        <position position="78"/>
    </location>
    <ligand>
        <name>substrate</name>
    </ligand>
</feature>
<comment type="similarity">
    <text evidence="7">Belongs to the shikimate kinase family.</text>
</comment>
<keyword evidence="3 7" id="KW-0547">Nucleotide-binding</keyword>